<sequence length="76" mass="9184">MAEEKILNLILDRIDERTGAIFEQTTELSEFRTEVNLKLNSYKKDFKFIEDKLLEHEKEIYKLKHPDDNEKEINWG</sequence>
<name>A0A931F9K5_9FIRM</name>
<accession>A0A931F9K5</accession>
<evidence type="ECO:0000313" key="2">
    <source>
        <dbReference type="Proteomes" id="UP000621436"/>
    </source>
</evidence>
<comment type="caution">
    <text evidence="1">The sequence shown here is derived from an EMBL/GenBank/DDBJ whole genome shotgun (WGS) entry which is preliminary data.</text>
</comment>
<reference evidence="1" key="1">
    <citation type="submission" date="2020-11" db="EMBL/GenBank/DDBJ databases">
        <title>Halonatronomonas betainensis gen. nov., sp. nov. a novel haloalkaliphilic representative of the family Halanaerobiacae capable of betaine degradation.</title>
        <authorList>
            <person name="Boltyanskaya Y."/>
            <person name="Kevbrin V."/>
            <person name="Detkova E."/>
            <person name="Grouzdev D.S."/>
            <person name="Koziaeva V."/>
            <person name="Zhilina T."/>
        </authorList>
    </citation>
    <scope>NUCLEOTIDE SEQUENCE</scope>
    <source>
        <strain evidence="1">Z-7014</strain>
    </source>
</reference>
<dbReference type="EMBL" id="JADPIE010000003">
    <property type="protein sequence ID" value="MBF8436559.1"/>
    <property type="molecule type" value="Genomic_DNA"/>
</dbReference>
<keyword evidence="2" id="KW-1185">Reference proteome</keyword>
<gene>
    <name evidence="1" type="ORF">I0Q91_05685</name>
</gene>
<organism evidence="1 2">
    <name type="scientific">Halonatronomonas betaini</name>
    <dbReference type="NCBI Taxonomy" id="2778430"/>
    <lineage>
        <taxon>Bacteria</taxon>
        <taxon>Bacillati</taxon>
        <taxon>Bacillota</taxon>
        <taxon>Clostridia</taxon>
        <taxon>Halanaerobiales</taxon>
        <taxon>Halarsenatibacteraceae</taxon>
        <taxon>Halonatronomonas</taxon>
    </lineage>
</organism>
<dbReference type="AlphaFoldDB" id="A0A931F9K5"/>
<proteinExistence type="predicted"/>
<protein>
    <submittedName>
        <fullName evidence="1">Uncharacterized protein</fullName>
    </submittedName>
</protein>
<evidence type="ECO:0000313" key="1">
    <source>
        <dbReference type="EMBL" id="MBF8436559.1"/>
    </source>
</evidence>
<dbReference type="Proteomes" id="UP000621436">
    <property type="component" value="Unassembled WGS sequence"/>
</dbReference>
<dbReference type="RefSeq" id="WP_270453463.1">
    <property type="nucleotide sequence ID" value="NZ_JADPIE010000003.1"/>
</dbReference>